<feature type="non-terminal residue" evidence="1">
    <location>
        <position position="1"/>
    </location>
</feature>
<dbReference type="KEGG" id="adl:AURDEDRAFT_36599"/>
<organism evidence="1 2">
    <name type="scientific">Auricularia subglabra (strain TFB-10046 / SS5)</name>
    <name type="common">White-rot fungus</name>
    <name type="synonym">Auricularia delicata (strain TFB10046)</name>
    <dbReference type="NCBI Taxonomy" id="717982"/>
    <lineage>
        <taxon>Eukaryota</taxon>
        <taxon>Fungi</taxon>
        <taxon>Dikarya</taxon>
        <taxon>Basidiomycota</taxon>
        <taxon>Agaricomycotina</taxon>
        <taxon>Agaricomycetes</taxon>
        <taxon>Auriculariales</taxon>
        <taxon>Auriculariaceae</taxon>
        <taxon>Auricularia</taxon>
    </lineage>
</organism>
<dbReference type="AlphaFoldDB" id="J0WWZ3"/>
<protein>
    <submittedName>
        <fullName evidence="1">Uncharacterized protein</fullName>
    </submittedName>
</protein>
<feature type="non-terminal residue" evidence="1">
    <location>
        <position position="88"/>
    </location>
</feature>
<dbReference type="Proteomes" id="UP000006514">
    <property type="component" value="Unassembled WGS sequence"/>
</dbReference>
<evidence type="ECO:0000313" key="2">
    <source>
        <dbReference type="Proteomes" id="UP000006514"/>
    </source>
</evidence>
<accession>J0WWZ3</accession>
<dbReference type="EMBL" id="JH687797">
    <property type="protein sequence ID" value="EJD40947.1"/>
    <property type="molecule type" value="Genomic_DNA"/>
</dbReference>
<reference evidence="2" key="1">
    <citation type="journal article" date="2012" name="Science">
        <title>The Paleozoic origin of enzymatic lignin decomposition reconstructed from 31 fungal genomes.</title>
        <authorList>
            <person name="Floudas D."/>
            <person name="Binder M."/>
            <person name="Riley R."/>
            <person name="Barry K."/>
            <person name="Blanchette R.A."/>
            <person name="Henrissat B."/>
            <person name="Martinez A.T."/>
            <person name="Otillar R."/>
            <person name="Spatafora J.W."/>
            <person name="Yadav J.S."/>
            <person name="Aerts A."/>
            <person name="Benoit I."/>
            <person name="Boyd A."/>
            <person name="Carlson A."/>
            <person name="Copeland A."/>
            <person name="Coutinho P.M."/>
            <person name="de Vries R.P."/>
            <person name="Ferreira P."/>
            <person name="Findley K."/>
            <person name="Foster B."/>
            <person name="Gaskell J."/>
            <person name="Glotzer D."/>
            <person name="Gorecki P."/>
            <person name="Heitman J."/>
            <person name="Hesse C."/>
            <person name="Hori C."/>
            <person name="Igarashi K."/>
            <person name="Jurgens J.A."/>
            <person name="Kallen N."/>
            <person name="Kersten P."/>
            <person name="Kohler A."/>
            <person name="Kuees U."/>
            <person name="Kumar T.K.A."/>
            <person name="Kuo A."/>
            <person name="LaButti K."/>
            <person name="Larrondo L.F."/>
            <person name="Lindquist E."/>
            <person name="Ling A."/>
            <person name="Lombard V."/>
            <person name="Lucas S."/>
            <person name="Lundell T."/>
            <person name="Martin R."/>
            <person name="McLaughlin D.J."/>
            <person name="Morgenstern I."/>
            <person name="Morin E."/>
            <person name="Murat C."/>
            <person name="Nagy L.G."/>
            <person name="Nolan M."/>
            <person name="Ohm R.A."/>
            <person name="Patyshakuliyeva A."/>
            <person name="Rokas A."/>
            <person name="Ruiz-Duenas F.J."/>
            <person name="Sabat G."/>
            <person name="Salamov A."/>
            <person name="Samejima M."/>
            <person name="Schmutz J."/>
            <person name="Slot J.C."/>
            <person name="St John F."/>
            <person name="Stenlid J."/>
            <person name="Sun H."/>
            <person name="Sun S."/>
            <person name="Syed K."/>
            <person name="Tsang A."/>
            <person name="Wiebenga A."/>
            <person name="Young D."/>
            <person name="Pisabarro A."/>
            <person name="Eastwood D.C."/>
            <person name="Martin F."/>
            <person name="Cullen D."/>
            <person name="Grigoriev I.V."/>
            <person name="Hibbett D.S."/>
        </authorList>
    </citation>
    <scope>NUCLEOTIDE SEQUENCE [LARGE SCALE GENOMIC DNA]</scope>
    <source>
        <strain evidence="2">TFB10046</strain>
    </source>
</reference>
<dbReference type="InParanoid" id="J0WWZ3"/>
<name>J0WWZ3_AURST</name>
<dbReference type="eggNOG" id="ENOG502RQCS">
    <property type="taxonomic scope" value="Eukaryota"/>
</dbReference>
<sequence length="88" mass="10324">PPTLLVSMSPEMVKRYTEGYKTDPAFKDKGFNSDERSWYPGNRFYRDRQGLLFFRDADLMPCLCVPRSEQNDLVRHLHESQWESAHAG</sequence>
<proteinExistence type="predicted"/>
<keyword evidence="2" id="KW-1185">Reference proteome</keyword>
<gene>
    <name evidence="1" type="ORF">AURDEDRAFT_36599</name>
</gene>
<evidence type="ECO:0000313" key="1">
    <source>
        <dbReference type="EMBL" id="EJD40947.1"/>
    </source>
</evidence>
<dbReference type="OrthoDB" id="3245961at2759"/>